<dbReference type="InterPro" id="IPR027417">
    <property type="entry name" value="P-loop_NTPase"/>
</dbReference>
<evidence type="ECO:0000259" key="6">
    <source>
        <dbReference type="PROSITE" id="PS51720"/>
    </source>
</evidence>
<keyword evidence="5" id="KW-0812">Transmembrane</keyword>
<evidence type="ECO:0000313" key="7">
    <source>
        <dbReference type="EMBL" id="EPQ04828.1"/>
    </source>
</evidence>
<dbReference type="Gene3D" id="3.40.50.300">
    <property type="entry name" value="P-loop containing nucleotide triphosphate hydrolases"/>
    <property type="match status" value="2"/>
</dbReference>
<dbReference type="eggNOG" id="ENOG502RB0C">
    <property type="taxonomic scope" value="Eukaryota"/>
</dbReference>
<evidence type="ECO:0000256" key="1">
    <source>
        <dbReference type="ARBA" id="ARBA00008535"/>
    </source>
</evidence>
<keyword evidence="5" id="KW-1133">Transmembrane helix</keyword>
<dbReference type="AlphaFoldDB" id="S7P3T3"/>
<dbReference type="CDD" id="cd01852">
    <property type="entry name" value="AIG1"/>
    <property type="match status" value="2"/>
</dbReference>
<organism evidence="7 8">
    <name type="scientific">Myotis brandtii</name>
    <name type="common">Brandt's bat</name>
    <dbReference type="NCBI Taxonomy" id="109478"/>
    <lineage>
        <taxon>Eukaryota</taxon>
        <taxon>Metazoa</taxon>
        <taxon>Chordata</taxon>
        <taxon>Craniata</taxon>
        <taxon>Vertebrata</taxon>
        <taxon>Euteleostomi</taxon>
        <taxon>Mammalia</taxon>
        <taxon>Eutheria</taxon>
        <taxon>Laurasiatheria</taxon>
        <taxon>Chiroptera</taxon>
        <taxon>Yangochiroptera</taxon>
        <taxon>Vespertilionidae</taxon>
        <taxon>Myotis</taxon>
    </lineage>
</organism>
<dbReference type="FunFam" id="3.40.50.300:FF:000366">
    <property type="entry name" value="GTPase, IMAP family member 2"/>
    <property type="match status" value="2"/>
</dbReference>
<keyword evidence="2" id="KW-0547">Nucleotide-binding</keyword>
<reference evidence="7 8" key="1">
    <citation type="journal article" date="2013" name="Nat. Commun.">
        <title>Genome analysis reveals insights into physiology and longevity of the Brandt's bat Myotis brandtii.</title>
        <authorList>
            <person name="Seim I."/>
            <person name="Fang X."/>
            <person name="Xiong Z."/>
            <person name="Lobanov A.V."/>
            <person name="Huang Z."/>
            <person name="Ma S."/>
            <person name="Feng Y."/>
            <person name="Turanov A.A."/>
            <person name="Zhu Y."/>
            <person name="Lenz T.L."/>
            <person name="Gerashchenko M.V."/>
            <person name="Fan D."/>
            <person name="Hee Yim S."/>
            <person name="Yao X."/>
            <person name="Jordan D."/>
            <person name="Xiong Y."/>
            <person name="Ma Y."/>
            <person name="Lyapunov A.N."/>
            <person name="Chen G."/>
            <person name="Kulakova O.I."/>
            <person name="Sun Y."/>
            <person name="Lee S.G."/>
            <person name="Bronson R.T."/>
            <person name="Moskalev A.A."/>
            <person name="Sunyaev S.R."/>
            <person name="Zhang G."/>
            <person name="Krogh A."/>
            <person name="Wang J."/>
            <person name="Gladyshev V.N."/>
        </authorList>
    </citation>
    <scope>NUCLEOTIDE SEQUENCE [LARGE SCALE GENOMIC DNA]</scope>
</reference>
<evidence type="ECO:0000256" key="4">
    <source>
        <dbReference type="SAM" id="MobiDB-lite"/>
    </source>
</evidence>
<sequence>MSSRHVSSTLLSKEHQPREQPAPGLRAAASCGRSLSKKQQLCERPGPPSEEQQPRELPNPSKEQQLQEQREWKDIRRANMELRLKPSSHTHTHLTPQYNALQAHDVSVEDNRIASSSSLRLVLVGISGCGKSATGNSILCQPEFESKLGAQTVTRSCQVGTGTWNGRNILVVDTPSIFEAKAKDQEMYEDIGDCYLYSAPGPHVLLLVTQLGRFTDRDTVAVRRVKEVFGVGAMRHVVVLFTHKEDLGDMSLDEYVVNTDNHSLRSLIQECGGRYCGFNNRATGEEQRAQLEELMAVVERLKRKRKDAFYTNDLYLDAQKLKESKGGTTEEKHRWYLAKVKAHVEKQKQDLKETRSQRVYKKRMEGPLMSKYGTMTKGSVEDNRFGSSSSLRLVLVGKSGCGKSATGNSIFCQPVFESRLGAQTVTQSCKVATGTWNGKNILVVDTPSIFEEKSQDLEMYKDIGDCYLLSVPGPHVLLLVTQLGRFTAQDTVAVRRVKEVFGAGAMRHVVVLFTHKEDLGDGSLDEYVVNTDNHSLRSLIQECGRRYCGFNNRATGEEQRAQLEELMAVVESLEREHQGAFYTNDLYFDAQMLKEGRVSTTGEEYRRYLAKVKAHVEKQKRILMETQSHRVSIVLLRVRKWMRSNIGLSAFLVICILIFLALLIKLCIP</sequence>
<keyword evidence="8" id="KW-1185">Reference proteome</keyword>
<keyword evidence="3" id="KW-0342">GTP-binding</keyword>
<name>S7P3T3_MYOBR</name>
<evidence type="ECO:0000313" key="8">
    <source>
        <dbReference type="Proteomes" id="UP000052978"/>
    </source>
</evidence>
<accession>S7P3T3</accession>
<keyword evidence="5" id="KW-0472">Membrane</keyword>
<feature type="region of interest" description="Disordered" evidence="4">
    <location>
        <begin position="1"/>
        <end position="70"/>
    </location>
</feature>
<dbReference type="InterPro" id="IPR045058">
    <property type="entry name" value="GIMA/IAN/Toc"/>
</dbReference>
<comment type="similarity">
    <text evidence="1">Belongs to the TRAFAC class TrmE-Era-EngA-EngB-Septin-like GTPase superfamily. AIG1/Toc34/Toc159-like paraseptin GTPase family. IAN subfamily.</text>
</comment>
<dbReference type="PANTHER" id="PTHR10903">
    <property type="entry name" value="GTPASE, IMAP FAMILY MEMBER-RELATED"/>
    <property type="match status" value="1"/>
</dbReference>
<feature type="compositionally biased region" description="Polar residues" evidence="4">
    <location>
        <begin position="1"/>
        <end position="11"/>
    </location>
</feature>
<evidence type="ECO:0000256" key="5">
    <source>
        <dbReference type="SAM" id="Phobius"/>
    </source>
</evidence>
<gene>
    <name evidence="7" type="ORF">D623_10002909</name>
</gene>
<dbReference type="PROSITE" id="PS51720">
    <property type="entry name" value="G_AIG1"/>
    <property type="match status" value="2"/>
</dbReference>
<dbReference type="PANTHER" id="PTHR10903:SF69">
    <property type="entry name" value="GTPASE IMAP FAMILY MEMBER 5"/>
    <property type="match status" value="1"/>
</dbReference>
<feature type="domain" description="AIG1-type G" evidence="6">
    <location>
        <begin position="116"/>
        <end position="319"/>
    </location>
</feature>
<dbReference type="Pfam" id="PF04548">
    <property type="entry name" value="AIG1"/>
    <property type="match status" value="2"/>
</dbReference>
<proteinExistence type="inferred from homology"/>
<dbReference type="GO" id="GO:0005525">
    <property type="term" value="F:GTP binding"/>
    <property type="evidence" value="ECO:0007669"/>
    <property type="project" value="UniProtKB-KW"/>
</dbReference>
<evidence type="ECO:0000256" key="3">
    <source>
        <dbReference type="ARBA" id="ARBA00023134"/>
    </source>
</evidence>
<dbReference type="SUPFAM" id="SSF52540">
    <property type="entry name" value="P-loop containing nucleoside triphosphate hydrolases"/>
    <property type="match status" value="2"/>
</dbReference>
<feature type="domain" description="AIG1-type G" evidence="6">
    <location>
        <begin position="388"/>
        <end position="591"/>
    </location>
</feature>
<dbReference type="InterPro" id="IPR006703">
    <property type="entry name" value="G_AIG1"/>
</dbReference>
<feature type="transmembrane region" description="Helical" evidence="5">
    <location>
        <begin position="646"/>
        <end position="668"/>
    </location>
</feature>
<dbReference type="Proteomes" id="UP000052978">
    <property type="component" value="Unassembled WGS sequence"/>
</dbReference>
<dbReference type="EMBL" id="KE161667">
    <property type="protein sequence ID" value="EPQ04828.1"/>
    <property type="molecule type" value="Genomic_DNA"/>
</dbReference>
<protein>
    <submittedName>
        <fullName evidence="7">GTPase IMAP family member 5</fullName>
    </submittedName>
</protein>
<evidence type="ECO:0000256" key="2">
    <source>
        <dbReference type="ARBA" id="ARBA00022741"/>
    </source>
</evidence>